<evidence type="ECO:0000256" key="1">
    <source>
        <dbReference type="ARBA" id="ARBA00004370"/>
    </source>
</evidence>
<evidence type="ECO:0000256" key="5">
    <source>
        <dbReference type="SAM" id="Phobius"/>
    </source>
</evidence>
<dbReference type="Gene3D" id="1.20.120.550">
    <property type="entry name" value="Membrane associated eicosanoid/glutathione metabolism-like domain"/>
    <property type="match status" value="1"/>
</dbReference>
<comment type="subcellular location">
    <subcellularLocation>
        <location evidence="1">Membrane</location>
    </subcellularLocation>
</comment>
<evidence type="ECO:0000256" key="4">
    <source>
        <dbReference type="ARBA" id="ARBA00023136"/>
    </source>
</evidence>
<evidence type="ECO:0000256" key="2">
    <source>
        <dbReference type="ARBA" id="ARBA00022692"/>
    </source>
</evidence>
<dbReference type="Proteomes" id="UP000649955">
    <property type="component" value="Unassembled WGS sequence"/>
</dbReference>
<reference evidence="7" key="1">
    <citation type="journal article" date="2019" name="Int. J. Syst. Evol. Microbiol.">
        <title>The Global Catalogue of Microorganisms (GCM) 10K type strain sequencing project: providing services to taxonomists for standard genome sequencing and annotation.</title>
        <authorList>
            <consortium name="The Broad Institute Genomics Platform"/>
            <consortium name="The Broad Institute Genome Sequencing Center for Infectious Disease"/>
            <person name="Wu L."/>
            <person name="Ma J."/>
        </authorList>
    </citation>
    <scope>NUCLEOTIDE SEQUENCE [LARGE SCALE GENOMIC DNA]</scope>
    <source>
        <strain evidence="7">CGMCC 4.7680</strain>
    </source>
</reference>
<sequence>MTLALICAAVLAALVFVLGGNVTRLRVAGAKTGAPFAPSDPADPLYKAIRAHGNAIEYIPTLLVLFVLDAARAPSWTLVFVVGATLARLAHAVGMLRTRTVAEATPLRVAGASGTYLFGVALAVTLVSTL</sequence>
<organism evidence="6 7">
    <name type="scientific">Amycolatopsis bullii</name>
    <dbReference type="NCBI Taxonomy" id="941987"/>
    <lineage>
        <taxon>Bacteria</taxon>
        <taxon>Bacillati</taxon>
        <taxon>Actinomycetota</taxon>
        <taxon>Actinomycetes</taxon>
        <taxon>Pseudonocardiales</taxon>
        <taxon>Pseudonocardiaceae</taxon>
        <taxon>Amycolatopsis</taxon>
    </lineage>
</organism>
<dbReference type="Pfam" id="PF01124">
    <property type="entry name" value="MAPEG"/>
    <property type="match status" value="1"/>
</dbReference>
<evidence type="ECO:0000256" key="3">
    <source>
        <dbReference type="ARBA" id="ARBA00022989"/>
    </source>
</evidence>
<evidence type="ECO:0000313" key="6">
    <source>
        <dbReference type="EMBL" id="GHG03119.1"/>
    </source>
</evidence>
<keyword evidence="2 5" id="KW-0812">Transmembrane</keyword>
<feature type="transmembrane region" description="Helical" evidence="5">
    <location>
        <begin position="107"/>
        <end position="127"/>
    </location>
</feature>
<keyword evidence="3 5" id="KW-1133">Transmembrane helix</keyword>
<dbReference type="InterPro" id="IPR001129">
    <property type="entry name" value="Membr-assoc_MAPEG"/>
</dbReference>
<dbReference type="PANTHER" id="PTHR35814">
    <property type="match status" value="1"/>
</dbReference>
<dbReference type="PANTHER" id="PTHR35814:SF1">
    <property type="entry name" value="GLUTATHIONE S-TRANSFERASE-RELATED"/>
    <property type="match status" value="1"/>
</dbReference>
<dbReference type="EMBL" id="BNAW01000005">
    <property type="protein sequence ID" value="GHG03119.1"/>
    <property type="molecule type" value="Genomic_DNA"/>
</dbReference>
<feature type="transmembrane region" description="Helical" evidence="5">
    <location>
        <begin position="75"/>
        <end position="95"/>
    </location>
</feature>
<protein>
    <recommendedName>
        <fullName evidence="8">MAPEG family protein</fullName>
    </recommendedName>
</protein>
<accession>A0ABQ3K7D2</accession>
<evidence type="ECO:0000313" key="7">
    <source>
        <dbReference type="Proteomes" id="UP000649955"/>
    </source>
</evidence>
<keyword evidence="4 5" id="KW-0472">Membrane</keyword>
<comment type="caution">
    <text evidence="6">The sequence shown here is derived from an EMBL/GenBank/DDBJ whole genome shotgun (WGS) entry which is preliminary data.</text>
</comment>
<name>A0ABQ3K7D2_9PSEU</name>
<evidence type="ECO:0008006" key="8">
    <source>
        <dbReference type="Google" id="ProtNLM"/>
    </source>
</evidence>
<gene>
    <name evidence="6" type="ORF">GCM10017567_18240</name>
</gene>
<keyword evidence="7" id="KW-1185">Reference proteome</keyword>
<dbReference type="SUPFAM" id="SSF161084">
    <property type="entry name" value="MAPEG domain-like"/>
    <property type="match status" value="1"/>
</dbReference>
<dbReference type="InterPro" id="IPR023352">
    <property type="entry name" value="MAPEG-like_dom_sf"/>
</dbReference>
<dbReference type="RefSeq" id="WP_191308139.1">
    <property type="nucleotide sequence ID" value="NZ_BNAW01000005.1"/>
</dbReference>
<proteinExistence type="predicted"/>